<dbReference type="EMBL" id="JAVLET010000017">
    <property type="protein sequence ID" value="KAL0465394.1"/>
    <property type="molecule type" value="Genomic_DNA"/>
</dbReference>
<organism evidence="3 4">
    <name type="scientific">Neurospora intermedia</name>
    <dbReference type="NCBI Taxonomy" id="5142"/>
    <lineage>
        <taxon>Eukaryota</taxon>
        <taxon>Fungi</taxon>
        <taxon>Dikarya</taxon>
        <taxon>Ascomycota</taxon>
        <taxon>Pezizomycotina</taxon>
        <taxon>Sordariomycetes</taxon>
        <taxon>Sordariomycetidae</taxon>
        <taxon>Sordariales</taxon>
        <taxon>Sordariaceae</taxon>
        <taxon>Neurospora</taxon>
    </lineage>
</organism>
<feature type="transmembrane region" description="Helical" evidence="2">
    <location>
        <begin position="22"/>
        <end position="43"/>
    </location>
</feature>
<gene>
    <name evidence="3" type="ORF">QR685DRAFT_139830</name>
</gene>
<evidence type="ECO:0000313" key="4">
    <source>
        <dbReference type="Proteomes" id="UP001451303"/>
    </source>
</evidence>
<accession>A0ABR3CY90</accession>
<proteinExistence type="predicted"/>
<evidence type="ECO:0000256" key="2">
    <source>
        <dbReference type="SAM" id="Phobius"/>
    </source>
</evidence>
<feature type="region of interest" description="Disordered" evidence="1">
    <location>
        <begin position="80"/>
        <end position="102"/>
    </location>
</feature>
<protein>
    <submittedName>
        <fullName evidence="3">Uncharacterized protein</fullName>
    </submittedName>
</protein>
<keyword evidence="2" id="KW-0812">Transmembrane</keyword>
<keyword evidence="2" id="KW-1133">Transmembrane helix</keyword>
<feature type="compositionally biased region" description="Basic and acidic residues" evidence="1">
    <location>
        <begin position="80"/>
        <end position="92"/>
    </location>
</feature>
<name>A0ABR3CY90_NEUIN</name>
<comment type="caution">
    <text evidence="3">The sequence shown here is derived from an EMBL/GenBank/DDBJ whole genome shotgun (WGS) entry which is preliminary data.</text>
</comment>
<sequence length="136" mass="14889">MLETDCWPSTFDLFRHPRVGSLFLYLGSFLLPLTAFGFSPGLVPWTVGKAIDGEGFLPVQPTLKAELSVESHLAVPRREPYCPREGARDNLKDVPSTSSQQSPYFLTATSDLAGTRRVREPQLPGPLTRYLAGPGG</sequence>
<dbReference type="Proteomes" id="UP001451303">
    <property type="component" value="Unassembled WGS sequence"/>
</dbReference>
<evidence type="ECO:0000256" key="1">
    <source>
        <dbReference type="SAM" id="MobiDB-lite"/>
    </source>
</evidence>
<keyword evidence="2" id="KW-0472">Membrane</keyword>
<evidence type="ECO:0000313" key="3">
    <source>
        <dbReference type="EMBL" id="KAL0465394.1"/>
    </source>
</evidence>
<keyword evidence="4" id="KW-1185">Reference proteome</keyword>
<reference evidence="3 4" key="1">
    <citation type="submission" date="2023-09" db="EMBL/GenBank/DDBJ databases">
        <title>Multi-omics analysis of a traditional fermented food reveals byproduct-associated fungal strains for waste-to-food upcycling.</title>
        <authorList>
            <consortium name="Lawrence Berkeley National Laboratory"/>
            <person name="Rekdal V.M."/>
            <person name="Villalobos-Escobedo J.M."/>
            <person name="Rodriguez-Valeron N."/>
            <person name="Garcia M.O."/>
            <person name="Vasquez D.P."/>
            <person name="Damayanti I."/>
            <person name="Sorensen P.M."/>
            <person name="Baidoo E.E."/>
            <person name="De Carvalho A.C."/>
            <person name="Riley R."/>
            <person name="Lipzen A."/>
            <person name="He G."/>
            <person name="Yan M."/>
            <person name="Haridas S."/>
            <person name="Daum C."/>
            <person name="Yoshinaga Y."/>
            <person name="Ng V."/>
            <person name="Grigoriev I.V."/>
            <person name="Munk R."/>
            <person name="Nuraida L."/>
            <person name="Wijaya C.H."/>
            <person name="Morales P.-C."/>
            <person name="Keasling J.D."/>
        </authorList>
    </citation>
    <scope>NUCLEOTIDE SEQUENCE [LARGE SCALE GENOMIC DNA]</scope>
    <source>
        <strain evidence="3 4">FGSC 2613</strain>
    </source>
</reference>